<feature type="modified residue" description="4-aspartylphosphate" evidence="1">
    <location>
        <position position="55"/>
    </location>
</feature>
<dbReference type="GO" id="GO:0000156">
    <property type="term" value="F:phosphorelay response regulator activity"/>
    <property type="evidence" value="ECO:0007669"/>
    <property type="project" value="InterPro"/>
</dbReference>
<dbReference type="Pfam" id="PF04397">
    <property type="entry name" value="LytTR"/>
    <property type="match status" value="1"/>
</dbReference>
<dbReference type="InterPro" id="IPR011006">
    <property type="entry name" value="CheY-like_superfamily"/>
</dbReference>
<dbReference type="RefSeq" id="WP_182801953.1">
    <property type="nucleotide sequence ID" value="NZ_CP060007.1"/>
</dbReference>
<dbReference type="SMART" id="SM00448">
    <property type="entry name" value="REC"/>
    <property type="match status" value="1"/>
</dbReference>
<keyword evidence="1" id="KW-0597">Phosphoprotein</keyword>
<evidence type="ECO:0000313" key="4">
    <source>
        <dbReference type="EMBL" id="QNA43691.1"/>
    </source>
</evidence>
<evidence type="ECO:0000259" key="2">
    <source>
        <dbReference type="PROSITE" id="PS50110"/>
    </source>
</evidence>
<evidence type="ECO:0000256" key="1">
    <source>
        <dbReference type="PROSITE-ProRule" id="PRU00169"/>
    </source>
</evidence>
<dbReference type="PANTHER" id="PTHR37299">
    <property type="entry name" value="TRANSCRIPTIONAL REGULATOR-RELATED"/>
    <property type="match status" value="1"/>
</dbReference>
<keyword evidence="5" id="KW-1185">Reference proteome</keyword>
<dbReference type="PROSITE" id="PS50930">
    <property type="entry name" value="HTH_LYTTR"/>
    <property type="match status" value="1"/>
</dbReference>
<feature type="domain" description="HTH LytTR-type" evidence="3">
    <location>
        <begin position="146"/>
        <end position="247"/>
    </location>
</feature>
<dbReference type="InterPro" id="IPR007492">
    <property type="entry name" value="LytTR_DNA-bd_dom"/>
</dbReference>
<proteinExistence type="predicted"/>
<feature type="domain" description="Response regulatory" evidence="2">
    <location>
        <begin position="3"/>
        <end position="116"/>
    </location>
</feature>
<dbReference type="GO" id="GO:0003677">
    <property type="term" value="F:DNA binding"/>
    <property type="evidence" value="ECO:0007669"/>
    <property type="project" value="InterPro"/>
</dbReference>
<evidence type="ECO:0000313" key="5">
    <source>
        <dbReference type="Proteomes" id="UP000515344"/>
    </source>
</evidence>
<dbReference type="KEGG" id="lacs:H4075_16630"/>
<dbReference type="InterPro" id="IPR001789">
    <property type="entry name" value="Sig_transdc_resp-reg_receiver"/>
</dbReference>
<reference evidence="5" key="1">
    <citation type="submission" date="2020-08" db="EMBL/GenBank/DDBJ databases">
        <title>Lacibacter sp. S13-6-6 genome sequencing.</title>
        <authorList>
            <person name="Jin L."/>
        </authorList>
    </citation>
    <scope>NUCLEOTIDE SEQUENCE [LARGE SCALE GENOMIC DNA]</scope>
    <source>
        <strain evidence="5">S13-6-6</strain>
    </source>
</reference>
<dbReference type="PANTHER" id="PTHR37299:SF1">
    <property type="entry name" value="STAGE 0 SPORULATION PROTEIN A HOMOLOG"/>
    <property type="match status" value="1"/>
</dbReference>
<accession>A0A7G5XDY8</accession>
<dbReference type="InterPro" id="IPR046947">
    <property type="entry name" value="LytR-like"/>
</dbReference>
<dbReference type="Gene3D" id="2.40.50.1020">
    <property type="entry name" value="LytTr DNA-binding domain"/>
    <property type="match status" value="1"/>
</dbReference>
<dbReference type="SMART" id="SM00850">
    <property type="entry name" value="LytTR"/>
    <property type="match status" value="1"/>
</dbReference>
<dbReference type="EMBL" id="CP060007">
    <property type="protein sequence ID" value="QNA43691.1"/>
    <property type="molecule type" value="Genomic_DNA"/>
</dbReference>
<organism evidence="4 5">
    <name type="scientific">Lacibacter sediminis</name>
    <dbReference type="NCBI Taxonomy" id="2760713"/>
    <lineage>
        <taxon>Bacteria</taxon>
        <taxon>Pseudomonadati</taxon>
        <taxon>Bacteroidota</taxon>
        <taxon>Chitinophagia</taxon>
        <taxon>Chitinophagales</taxon>
        <taxon>Chitinophagaceae</taxon>
        <taxon>Lacibacter</taxon>
    </lineage>
</organism>
<dbReference type="PROSITE" id="PS50110">
    <property type="entry name" value="RESPONSE_REGULATORY"/>
    <property type="match status" value="1"/>
</dbReference>
<dbReference type="Pfam" id="PF00072">
    <property type="entry name" value="Response_reg"/>
    <property type="match status" value="1"/>
</dbReference>
<dbReference type="SUPFAM" id="SSF52172">
    <property type="entry name" value="CheY-like"/>
    <property type="match status" value="1"/>
</dbReference>
<sequence length="248" mass="28803">MIKALIVDDEQSSIDLLQWLIGQYCPDISVVQSARSVKDALPLIHNFQPDIVFLDIQMPHQSGFDLLTTIDQWNFEVIFTTAFNEFAIQAIRFSALDYLLKPIDETELKKAVERFKAKRIYAPAGQQLFRNFIQNISQGKKEKFKLALADASEVKYVTLDEIIRLQADSNYTKVHLTQNRVFVSAKTLKEYDEILKEQHFLRIHKSHLINPTHIESYDKQGWLKMSDGSEVEVARRKKEYVQEALKNI</sequence>
<gene>
    <name evidence="4" type="ORF">H4075_16630</name>
</gene>
<dbReference type="AlphaFoldDB" id="A0A7G5XDY8"/>
<dbReference type="Gene3D" id="3.40.50.2300">
    <property type="match status" value="1"/>
</dbReference>
<protein>
    <submittedName>
        <fullName evidence="4">Response regulator transcription factor</fullName>
    </submittedName>
</protein>
<dbReference type="Proteomes" id="UP000515344">
    <property type="component" value="Chromosome"/>
</dbReference>
<evidence type="ECO:0000259" key="3">
    <source>
        <dbReference type="PROSITE" id="PS50930"/>
    </source>
</evidence>
<name>A0A7G5XDY8_9BACT</name>